<dbReference type="PROSITE" id="PS50977">
    <property type="entry name" value="HTH_TETR_2"/>
    <property type="match status" value="1"/>
</dbReference>
<dbReference type="InterPro" id="IPR001647">
    <property type="entry name" value="HTH_TetR"/>
</dbReference>
<dbReference type="Gene3D" id="1.10.357.10">
    <property type="entry name" value="Tetracycline Repressor, domain 2"/>
    <property type="match status" value="1"/>
</dbReference>
<reference evidence="6 7" key="1">
    <citation type="submission" date="2017-05" db="EMBL/GenBank/DDBJ databases">
        <authorList>
            <person name="Varghese N."/>
            <person name="Submissions S."/>
        </authorList>
    </citation>
    <scope>NUCLEOTIDE SEQUENCE [LARGE SCALE GENOMIC DNA]</scope>
    <source>
        <strain evidence="6 7">DSM 29734</strain>
    </source>
</reference>
<keyword evidence="2 4" id="KW-0238">DNA-binding</keyword>
<dbReference type="InterPro" id="IPR009057">
    <property type="entry name" value="Homeodomain-like_sf"/>
</dbReference>
<accession>A0ABY1N752</accession>
<keyword evidence="1" id="KW-0805">Transcription regulation</keyword>
<dbReference type="EMBL" id="FXTY01000001">
    <property type="protein sequence ID" value="SMP02017.1"/>
    <property type="molecule type" value="Genomic_DNA"/>
</dbReference>
<sequence length="185" mass="20396">MARPREFDTSTAIGGAMAIFWRQGYKATNLPDLLRAMGLTRGSFYKAFVDKEAVYFQTLLRYDTEVVSTTLAMLKACDAPLATTCLMPLFTPSGKADMGCFICNAMVEVAPDNPKVAQKTQEMADRLKEGIFGVLEVRGVGGPSPTHRADLAEMVLHLYFGFQAMGKSGRAQDDWEGRIRRLLGE</sequence>
<dbReference type="PANTHER" id="PTHR47506:SF10">
    <property type="entry name" value="TRANSCRIPTIONAL REGULATORY PROTEIN"/>
    <property type="match status" value="1"/>
</dbReference>
<dbReference type="Pfam" id="PF00440">
    <property type="entry name" value="TetR_N"/>
    <property type="match status" value="1"/>
</dbReference>
<dbReference type="SUPFAM" id="SSF46689">
    <property type="entry name" value="Homeodomain-like"/>
    <property type="match status" value="1"/>
</dbReference>
<evidence type="ECO:0000256" key="2">
    <source>
        <dbReference type="ARBA" id="ARBA00023125"/>
    </source>
</evidence>
<evidence type="ECO:0000313" key="7">
    <source>
        <dbReference type="Proteomes" id="UP001157961"/>
    </source>
</evidence>
<keyword evidence="3" id="KW-0804">Transcription</keyword>
<evidence type="ECO:0000313" key="6">
    <source>
        <dbReference type="EMBL" id="SMP02017.1"/>
    </source>
</evidence>
<comment type="caution">
    <text evidence="6">The sequence shown here is derived from an EMBL/GenBank/DDBJ whole genome shotgun (WGS) entry which is preliminary data.</text>
</comment>
<organism evidence="6 7">
    <name type="scientific">Shimia sagamensis</name>
    <dbReference type="NCBI Taxonomy" id="1566352"/>
    <lineage>
        <taxon>Bacteria</taxon>
        <taxon>Pseudomonadati</taxon>
        <taxon>Pseudomonadota</taxon>
        <taxon>Alphaproteobacteria</taxon>
        <taxon>Rhodobacterales</taxon>
        <taxon>Roseobacteraceae</taxon>
    </lineage>
</organism>
<evidence type="ECO:0000256" key="3">
    <source>
        <dbReference type="ARBA" id="ARBA00023163"/>
    </source>
</evidence>
<evidence type="ECO:0000256" key="4">
    <source>
        <dbReference type="PROSITE-ProRule" id="PRU00335"/>
    </source>
</evidence>
<dbReference type="Proteomes" id="UP001157961">
    <property type="component" value="Unassembled WGS sequence"/>
</dbReference>
<keyword evidence="7" id="KW-1185">Reference proteome</keyword>
<proteinExistence type="predicted"/>
<dbReference type="InterPro" id="IPR036271">
    <property type="entry name" value="Tet_transcr_reg_TetR-rel_C_sf"/>
</dbReference>
<evidence type="ECO:0000259" key="5">
    <source>
        <dbReference type="PROSITE" id="PS50977"/>
    </source>
</evidence>
<evidence type="ECO:0000256" key="1">
    <source>
        <dbReference type="ARBA" id="ARBA00023015"/>
    </source>
</evidence>
<dbReference type="Gene3D" id="1.10.10.60">
    <property type="entry name" value="Homeodomain-like"/>
    <property type="match status" value="1"/>
</dbReference>
<name>A0ABY1N752_9RHOB</name>
<dbReference type="SUPFAM" id="SSF48498">
    <property type="entry name" value="Tetracyclin repressor-like, C-terminal domain"/>
    <property type="match status" value="1"/>
</dbReference>
<gene>
    <name evidence="6" type="ORF">SAMN06265373_101196</name>
</gene>
<feature type="domain" description="HTH tetR-type" evidence="5">
    <location>
        <begin position="6"/>
        <end position="66"/>
    </location>
</feature>
<dbReference type="RefSeq" id="WP_283424072.1">
    <property type="nucleotide sequence ID" value="NZ_FXTY01000001.1"/>
</dbReference>
<dbReference type="PANTHER" id="PTHR47506">
    <property type="entry name" value="TRANSCRIPTIONAL REGULATORY PROTEIN"/>
    <property type="match status" value="1"/>
</dbReference>
<protein>
    <submittedName>
        <fullName evidence="6">Transcriptional regulator, TetR family</fullName>
    </submittedName>
</protein>
<feature type="DNA-binding region" description="H-T-H motif" evidence="4">
    <location>
        <begin position="29"/>
        <end position="48"/>
    </location>
</feature>